<protein>
    <submittedName>
        <fullName evidence="3">GTP-binding protein</fullName>
    </submittedName>
</protein>
<evidence type="ECO:0000313" key="3">
    <source>
        <dbReference type="EMBL" id="MSS40080.1"/>
    </source>
</evidence>
<evidence type="ECO:0000259" key="2">
    <source>
        <dbReference type="Pfam" id="PF07683"/>
    </source>
</evidence>
<feature type="domain" description="CobW C-terminal" evidence="2">
    <location>
        <begin position="230"/>
        <end position="305"/>
    </location>
</feature>
<dbReference type="AlphaFoldDB" id="A0A844F7V9"/>
<evidence type="ECO:0000259" key="1">
    <source>
        <dbReference type="Pfam" id="PF02492"/>
    </source>
</evidence>
<reference evidence="3 4" key="1">
    <citation type="submission" date="2019-08" db="EMBL/GenBank/DDBJ databases">
        <title>In-depth cultivation of the pig gut microbiome towards novel bacterial diversity and tailored functional studies.</title>
        <authorList>
            <person name="Wylensek D."/>
            <person name="Hitch T.C.A."/>
            <person name="Clavel T."/>
        </authorList>
    </citation>
    <scope>NUCLEOTIDE SEQUENCE [LARGE SCALE GENOMIC DNA]</scope>
    <source>
        <strain evidence="3 4">BL-389-WT-3D</strain>
    </source>
</reference>
<dbReference type="Proteomes" id="UP000462363">
    <property type="component" value="Unassembled WGS sequence"/>
</dbReference>
<evidence type="ECO:0000313" key="4">
    <source>
        <dbReference type="Proteomes" id="UP000462363"/>
    </source>
</evidence>
<dbReference type="InterPro" id="IPR003495">
    <property type="entry name" value="CobW/HypB/UreG_nucleotide-bd"/>
</dbReference>
<dbReference type="RefSeq" id="WP_154323093.1">
    <property type="nucleotide sequence ID" value="NZ_CP045695.1"/>
</dbReference>
<dbReference type="InterPro" id="IPR027417">
    <property type="entry name" value="P-loop_NTPase"/>
</dbReference>
<dbReference type="EMBL" id="VUMB01000011">
    <property type="protein sequence ID" value="MSS40080.1"/>
    <property type="molecule type" value="Genomic_DNA"/>
</dbReference>
<dbReference type="InterPro" id="IPR051316">
    <property type="entry name" value="Zinc-reg_GTPase_activator"/>
</dbReference>
<dbReference type="PANTHER" id="PTHR13748">
    <property type="entry name" value="COBW-RELATED"/>
    <property type="match status" value="1"/>
</dbReference>
<dbReference type="SUPFAM" id="SSF52540">
    <property type="entry name" value="P-loop containing nucleoside triphosphate hydrolases"/>
    <property type="match status" value="1"/>
</dbReference>
<gene>
    <name evidence="3" type="ORF">FYJ37_06880</name>
</gene>
<dbReference type="Gene3D" id="3.40.50.300">
    <property type="entry name" value="P-loop containing nucleotide triphosphate hydrolases"/>
    <property type="match status" value="1"/>
</dbReference>
<proteinExistence type="predicted"/>
<name>A0A844F7V9_CLOSV</name>
<organism evidence="3 4">
    <name type="scientific">Clostridium scindens (strain JCM 10418 / VPI 12708)</name>
    <dbReference type="NCBI Taxonomy" id="29347"/>
    <lineage>
        <taxon>Bacteria</taxon>
        <taxon>Bacillati</taxon>
        <taxon>Bacillota</taxon>
        <taxon>Clostridia</taxon>
        <taxon>Lachnospirales</taxon>
        <taxon>Lachnospiraceae</taxon>
    </lineage>
</organism>
<comment type="caution">
    <text evidence="3">The sequence shown here is derived from an EMBL/GenBank/DDBJ whole genome shotgun (WGS) entry which is preliminary data.</text>
</comment>
<dbReference type="Pfam" id="PF07683">
    <property type="entry name" value="CobW_C"/>
    <property type="match status" value="1"/>
</dbReference>
<dbReference type="Pfam" id="PF02492">
    <property type="entry name" value="cobW"/>
    <property type="match status" value="1"/>
</dbReference>
<dbReference type="PANTHER" id="PTHR13748:SF62">
    <property type="entry name" value="COBW DOMAIN-CONTAINING PROTEIN"/>
    <property type="match status" value="1"/>
</dbReference>
<dbReference type="GO" id="GO:0005737">
    <property type="term" value="C:cytoplasm"/>
    <property type="evidence" value="ECO:0007669"/>
    <property type="project" value="TreeGrafter"/>
</dbReference>
<feature type="domain" description="CobW/HypB/UreG nucleotide-binding" evidence="1">
    <location>
        <begin position="4"/>
        <end position="174"/>
    </location>
</feature>
<accession>A0A844F7V9</accession>
<dbReference type="InterPro" id="IPR011629">
    <property type="entry name" value="CobW-like_C"/>
</dbReference>
<sequence length="309" mass="34757">MEIQIVTGFLGAGKTTFLNRYLPLLSGKTVVIENEFGDIGIDGDRIQEDIPVREIFAGCICCSLAMDFRKGIKEIAENFHPDRILIEPSGVGRLTDIVKACQMAREREKVSLQITKLIAIVDMASFEEYIEGFGAFYQDQIERAGLLLLSHVEAENKAQKEIIIGRLKELNPDAILYDGDWRQLENEELLKLLEEAPDYDEDARRDAAFAALPADKVLSSVSFMDLPQMRIEDLEAIMKALEKEEYGYILRAKGWIETMEKGLVHFDFTPSVSKYREEKNPAGTGGEAVVIGCGLNQAALEMLFRRKNI</sequence>